<reference evidence="1" key="1">
    <citation type="journal article" date="2016" name="Sci. Rep.">
        <title>Molecular characterization of firefly nuptial gifts: a multi-omics approach sheds light on postcopulatory sexual selection.</title>
        <authorList>
            <person name="Al-Wathiqui N."/>
            <person name="Fallon T.R."/>
            <person name="South A."/>
            <person name="Weng J.K."/>
            <person name="Lewis S.M."/>
        </authorList>
    </citation>
    <scope>NUCLEOTIDE SEQUENCE</scope>
</reference>
<dbReference type="Gene3D" id="3.30.420.10">
    <property type="entry name" value="Ribonuclease H-like superfamily/Ribonuclease H"/>
    <property type="match status" value="1"/>
</dbReference>
<dbReference type="EMBL" id="GEZM01018150">
    <property type="protein sequence ID" value="JAV90343.1"/>
    <property type="molecule type" value="Transcribed_RNA"/>
</dbReference>
<organism evidence="1">
    <name type="scientific">Photinus pyralis</name>
    <name type="common">Common eastern firefly</name>
    <name type="synonym">Lampyris pyralis</name>
    <dbReference type="NCBI Taxonomy" id="7054"/>
    <lineage>
        <taxon>Eukaryota</taxon>
        <taxon>Metazoa</taxon>
        <taxon>Ecdysozoa</taxon>
        <taxon>Arthropoda</taxon>
        <taxon>Hexapoda</taxon>
        <taxon>Insecta</taxon>
        <taxon>Pterygota</taxon>
        <taxon>Neoptera</taxon>
        <taxon>Endopterygota</taxon>
        <taxon>Coleoptera</taxon>
        <taxon>Polyphaga</taxon>
        <taxon>Elateriformia</taxon>
        <taxon>Elateroidea</taxon>
        <taxon>Lampyridae</taxon>
        <taxon>Lampyrinae</taxon>
        <taxon>Photinus</taxon>
    </lineage>
</organism>
<sequence length="117" mass="13776">MPRPHFFPERLTRKVYLKCLRKELHQYIENIPLNLYANFRFQQDGAPPHNTRQEFLGNNYVNQWTGVVALFTGHPDHLIFRPSIASSLKDRVYSGGTPRKLRKAACQHRSERHSMCK</sequence>
<dbReference type="EMBL" id="GEZM01018149">
    <property type="protein sequence ID" value="JAV90344.1"/>
    <property type="molecule type" value="Transcribed_RNA"/>
</dbReference>
<dbReference type="GO" id="GO:0003676">
    <property type="term" value="F:nucleic acid binding"/>
    <property type="evidence" value="ECO:0007669"/>
    <property type="project" value="InterPro"/>
</dbReference>
<evidence type="ECO:0000313" key="1">
    <source>
        <dbReference type="EMBL" id="JAV90344.1"/>
    </source>
</evidence>
<proteinExistence type="predicted"/>
<protein>
    <submittedName>
        <fullName evidence="1">Uncharacterized protein</fullName>
    </submittedName>
</protein>
<name>A0A1Y1MXG7_PHOPY</name>
<dbReference type="AlphaFoldDB" id="A0A1Y1MXG7"/>
<dbReference type="InterPro" id="IPR036397">
    <property type="entry name" value="RNaseH_sf"/>
</dbReference>
<accession>A0A1Y1MXG7</accession>